<dbReference type="EMBL" id="BMOD01000033">
    <property type="protein sequence ID" value="GGJ55767.1"/>
    <property type="molecule type" value="Genomic_DNA"/>
</dbReference>
<evidence type="ECO:0000313" key="2">
    <source>
        <dbReference type="Proteomes" id="UP000632222"/>
    </source>
</evidence>
<keyword evidence="2" id="KW-1185">Reference proteome</keyword>
<reference evidence="2" key="1">
    <citation type="journal article" date="2019" name="Int. J. Syst. Evol. Microbiol.">
        <title>The Global Catalogue of Microorganisms (GCM) 10K type strain sequencing project: providing services to taxonomists for standard genome sequencing and annotation.</title>
        <authorList>
            <consortium name="The Broad Institute Genomics Platform"/>
            <consortium name="The Broad Institute Genome Sequencing Center for Infectious Disease"/>
            <person name="Wu L."/>
            <person name="Ma J."/>
        </authorList>
    </citation>
    <scope>NUCLEOTIDE SEQUENCE [LARGE SCALE GENOMIC DNA]</scope>
    <source>
        <strain evidence="2">JCM 14370</strain>
    </source>
</reference>
<name>A0ABQ2DIA6_9DEIO</name>
<comment type="caution">
    <text evidence="1">The sequence shown here is derived from an EMBL/GenBank/DDBJ whole genome shotgun (WGS) entry which is preliminary data.</text>
</comment>
<dbReference type="RefSeq" id="WP_189008059.1">
    <property type="nucleotide sequence ID" value="NZ_BMOD01000033.1"/>
</dbReference>
<dbReference type="Proteomes" id="UP000632222">
    <property type="component" value="Unassembled WGS sequence"/>
</dbReference>
<protein>
    <submittedName>
        <fullName evidence="1">Uncharacterized protein</fullName>
    </submittedName>
</protein>
<organism evidence="1 2">
    <name type="scientific">Deinococcus roseus</name>
    <dbReference type="NCBI Taxonomy" id="392414"/>
    <lineage>
        <taxon>Bacteria</taxon>
        <taxon>Thermotogati</taxon>
        <taxon>Deinococcota</taxon>
        <taxon>Deinococci</taxon>
        <taxon>Deinococcales</taxon>
        <taxon>Deinococcaceae</taxon>
        <taxon>Deinococcus</taxon>
    </lineage>
</organism>
<accession>A0ABQ2DIA6</accession>
<proteinExistence type="predicted"/>
<evidence type="ECO:0000313" key="1">
    <source>
        <dbReference type="EMBL" id="GGJ55767.1"/>
    </source>
</evidence>
<sequence length="124" mass="14040">MTAGEQAFIQDLQSVHRFFSQMLAQGGKVALLNFVSDDYTEELHQLKHKLGEHCQALGICYREDSYWQPRGESMRGVELVEAVRYSLQGSCLEYLENKREIIEHAPISPETRTVVLGLLQGEAA</sequence>
<gene>
    <name evidence="1" type="ORF">GCM10008938_47440</name>
</gene>